<evidence type="ECO:0000313" key="5">
    <source>
        <dbReference type="Proteomes" id="UP000808337"/>
    </source>
</evidence>
<evidence type="ECO:0000256" key="2">
    <source>
        <dbReference type="ARBA" id="ARBA00022649"/>
    </source>
</evidence>
<dbReference type="PANTHER" id="PTHR33755">
    <property type="entry name" value="TOXIN PARE1-RELATED"/>
    <property type="match status" value="1"/>
</dbReference>
<organism evidence="4 5">
    <name type="scientific">Candidatus Opimibacter skivensis</name>
    <dbReference type="NCBI Taxonomy" id="2982028"/>
    <lineage>
        <taxon>Bacteria</taxon>
        <taxon>Pseudomonadati</taxon>
        <taxon>Bacteroidota</taxon>
        <taxon>Saprospiria</taxon>
        <taxon>Saprospirales</taxon>
        <taxon>Saprospiraceae</taxon>
        <taxon>Candidatus Opimibacter</taxon>
    </lineage>
</organism>
<accession>A0A9D7XMD9</accession>
<dbReference type="Proteomes" id="UP000808337">
    <property type="component" value="Unassembled WGS sequence"/>
</dbReference>
<evidence type="ECO:0000256" key="3">
    <source>
        <dbReference type="PIRNR" id="PIRNR029218"/>
    </source>
</evidence>
<sequence>MKFRYEISKLALSDLDTIWHYTAEQWSKQQASKYYKQIFQAINDICSKPEIGKTINEIKEGQRMMNVKSHMIVYKIGNKKILIDRILHQRMDLEAQLNE</sequence>
<dbReference type="InterPro" id="IPR028344">
    <property type="entry name" value="ParE1/4"/>
</dbReference>
<dbReference type="AlphaFoldDB" id="A0A9D7XMD9"/>
<evidence type="ECO:0000256" key="1">
    <source>
        <dbReference type="ARBA" id="ARBA00006226"/>
    </source>
</evidence>
<dbReference type="PIRSF" id="PIRSF029218">
    <property type="entry name" value="ParE"/>
    <property type="match status" value="1"/>
</dbReference>
<keyword evidence="2" id="KW-1277">Toxin-antitoxin system</keyword>
<reference evidence="4 5" key="1">
    <citation type="submission" date="2020-10" db="EMBL/GenBank/DDBJ databases">
        <title>Connecting structure to function with the recovery of over 1000 high-quality activated sludge metagenome-assembled genomes encoding full-length rRNA genes using long-read sequencing.</title>
        <authorList>
            <person name="Singleton C.M."/>
            <person name="Petriglieri F."/>
            <person name="Kristensen J.M."/>
            <person name="Kirkegaard R.H."/>
            <person name="Michaelsen T.Y."/>
            <person name="Andersen M.H."/>
            <person name="Karst S.M."/>
            <person name="Dueholm M.S."/>
            <person name="Nielsen P.H."/>
            <person name="Albertsen M."/>
        </authorList>
    </citation>
    <scope>NUCLEOTIDE SEQUENCE [LARGE SCALE GENOMIC DNA]</scope>
    <source>
        <strain evidence="4">Ribe_18-Q3-R11-54_MAXAC.273</strain>
    </source>
</reference>
<proteinExistence type="inferred from homology"/>
<gene>
    <name evidence="4" type="ORF">IPP15_06940</name>
</gene>
<name>A0A9D7XMD9_9BACT</name>
<dbReference type="PANTHER" id="PTHR33755:SF9">
    <property type="entry name" value="TOXIN PARE1"/>
    <property type="match status" value="1"/>
</dbReference>
<dbReference type="InterPro" id="IPR051803">
    <property type="entry name" value="TA_system_RelE-like_toxin"/>
</dbReference>
<dbReference type="Pfam" id="PF05016">
    <property type="entry name" value="ParE_toxin"/>
    <property type="match status" value="1"/>
</dbReference>
<dbReference type="InterPro" id="IPR035093">
    <property type="entry name" value="RelE/ParE_toxin_dom_sf"/>
</dbReference>
<dbReference type="EMBL" id="JADKGY010000002">
    <property type="protein sequence ID" value="MBK9982149.1"/>
    <property type="molecule type" value="Genomic_DNA"/>
</dbReference>
<evidence type="ECO:0000313" key="4">
    <source>
        <dbReference type="EMBL" id="MBK9982149.1"/>
    </source>
</evidence>
<protein>
    <recommendedName>
        <fullName evidence="3">Toxin</fullName>
    </recommendedName>
</protein>
<dbReference type="InterPro" id="IPR007712">
    <property type="entry name" value="RelE/ParE_toxin"/>
</dbReference>
<comment type="similarity">
    <text evidence="1 3">Belongs to the RelE toxin family.</text>
</comment>
<dbReference type="Gene3D" id="3.30.2310.20">
    <property type="entry name" value="RelE-like"/>
    <property type="match status" value="1"/>
</dbReference>
<comment type="caution">
    <text evidence="4">The sequence shown here is derived from an EMBL/GenBank/DDBJ whole genome shotgun (WGS) entry which is preliminary data.</text>
</comment>